<keyword evidence="1 5" id="KW-0808">Transferase</keyword>
<dbReference type="PANTHER" id="PTHR43792">
    <property type="entry name" value="GNAT FAMILY, PUTATIVE (AFU_ORTHOLOGUE AFUA_3G00765)-RELATED-RELATED"/>
    <property type="match status" value="1"/>
</dbReference>
<dbReference type="Gene3D" id="3.40.630.30">
    <property type="match status" value="1"/>
</dbReference>
<dbReference type="Pfam" id="PF00583">
    <property type="entry name" value="Acetyltransf_1"/>
    <property type="match status" value="1"/>
</dbReference>
<dbReference type="PROSITE" id="PS51186">
    <property type="entry name" value="GNAT"/>
    <property type="match status" value="1"/>
</dbReference>
<evidence type="ECO:0000256" key="3">
    <source>
        <dbReference type="ARBA" id="ARBA00038502"/>
    </source>
</evidence>
<sequence length="174" mass="18889">MQITIRRAQISDAAGFAELMTHPEVFASLLQNPYSSEDQWKARLQEGATPGKVDLSLVALNAEGKLAASAGLFAVGPALRRRHAMGLGISVAPWAQGQGVGKAMMAALLDYADNWGQVLRIELTVYADNQRAIKLYQSFGFEQEGRMKAYALRAGAYVDTLAMARLHPKPPSWG</sequence>
<comment type="caution">
    <text evidence="5">The sequence shown here is derived from an EMBL/GenBank/DDBJ whole genome shotgun (WGS) entry which is preliminary data.</text>
</comment>
<organism evidence="5 6">
    <name type="scientific">Roseateles albus</name>
    <dbReference type="NCBI Taxonomy" id="2987525"/>
    <lineage>
        <taxon>Bacteria</taxon>
        <taxon>Pseudomonadati</taxon>
        <taxon>Pseudomonadota</taxon>
        <taxon>Betaproteobacteria</taxon>
        <taxon>Burkholderiales</taxon>
        <taxon>Sphaerotilaceae</taxon>
        <taxon>Roseateles</taxon>
    </lineage>
</organism>
<dbReference type="EC" id="2.3.1.-" evidence="5"/>
<evidence type="ECO:0000259" key="4">
    <source>
        <dbReference type="PROSITE" id="PS51186"/>
    </source>
</evidence>
<dbReference type="InterPro" id="IPR051531">
    <property type="entry name" value="N-acetyltransferase"/>
</dbReference>
<dbReference type="PANTHER" id="PTHR43792:SF8">
    <property type="entry name" value="[RIBOSOMAL PROTEIN US5]-ALANINE N-ACETYLTRANSFERASE"/>
    <property type="match status" value="1"/>
</dbReference>
<keyword evidence="2 5" id="KW-0012">Acyltransferase</keyword>
<proteinExistence type="inferred from homology"/>
<dbReference type="InterPro" id="IPR000182">
    <property type="entry name" value="GNAT_dom"/>
</dbReference>
<accession>A0ABT5K9Q0</accession>
<evidence type="ECO:0000256" key="2">
    <source>
        <dbReference type="ARBA" id="ARBA00023315"/>
    </source>
</evidence>
<gene>
    <name evidence="5" type="ORF">PRZ03_03750</name>
</gene>
<comment type="similarity">
    <text evidence="3">Belongs to the acetyltransferase family. RimJ subfamily.</text>
</comment>
<keyword evidence="6" id="KW-1185">Reference proteome</keyword>
<reference evidence="5 6" key="1">
    <citation type="submission" date="2022-10" db="EMBL/GenBank/DDBJ databases">
        <title>Paucibacter sp. hw1 Genome sequencing.</title>
        <authorList>
            <person name="Park S."/>
        </authorList>
    </citation>
    <scope>NUCLEOTIDE SEQUENCE [LARGE SCALE GENOMIC DNA]</scope>
    <source>
        <strain evidence="6">hw1</strain>
    </source>
</reference>
<protein>
    <submittedName>
        <fullName evidence="5">GNAT family N-acetyltransferase</fullName>
        <ecNumber evidence="5">2.3.1.-</ecNumber>
    </submittedName>
</protein>
<evidence type="ECO:0000313" key="5">
    <source>
        <dbReference type="EMBL" id="MDC8770675.1"/>
    </source>
</evidence>
<evidence type="ECO:0000313" key="6">
    <source>
        <dbReference type="Proteomes" id="UP001221189"/>
    </source>
</evidence>
<dbReference type="Proteomes" id="UP001221189">
    <property type="component" value="Unassembled WGS sequence"/>
</dbReference>
<dbReference type="InterPro" id="IPR016181">
    <property type="entry name" value="Acyl_CoA_acyltransferase"/>
</dbReference>
<dbReference type="SUPFAM" id="SSF55729">
    <property type="entry name" value="Acyl-CoA N-acyltransferases (Nat)"/>
    <property type="match status" value="1"/>
</dbReference>
<dbReference type="CDD" id="cd04301">
    <property type="entry name" value="NAT_SF"/>
    <property type="match status" value="1"/>
</dbReference>
<evidence type="ECO:0000256" key="1">
    <source>
        <dbReference type="ARBA" id="ARBA00022679"/>
    </source>
</evidence>
<feature type="domain" description="N-acetyltransferase" evidence="4">
    <location>
        <begin position="3"/>
        <end position="164"/>
    </location>
</feature>
<dbReference type="GO" id="GO:0016746">
    <property type="term" value="F:acyltransferase activity"/>
    <property type="evidence" value="ECO:0007669"/>
    <property type="project" value="UniProtKB-KW"/>
</dbReference>
<dbReference type="EMBL" id="JAQQXT010000002">
    <property type="protein sequence ID" value="MDC8770675.1"/>
    <property type="molecule type" value="Genomic_DNA"/>
</dbReference>
<name>A0ABT5K9Q0_9BURK</name>
<dbReference type="RefSeq" id="WP_273599093.1">
    <property type="nucleotide sequence ID" value="NZ_JAQQXT010000002.1"/>
</dbReference>